<accession>A0A655JL55</accession>
<organism evidence="1 2">
    <name type="scientific">Mycobacterium tuberculosis</name>
    <dbReference type="NCBI Taxonomy" id="1773"/>
    <lineage>
        <taxon>Bacteria</taxon>
        <taxon>Bacillati</taxon>
        <taxon>Actinomycetota</taxon>
        <taxon>Actinomycetes</taxon>
        <taxon>Mycobacteriales</taxon>
        <taxon>Mycobacteriaceae</taxon>
        <taxon>Mycobacterium</taxon>
        <taxon>Mycobacterium tuberculosis complex</taxon>
    </lineage>
</organism>
<gene>
    <name evidence="1" type="ORF">ERS007679_04672</name>
</gene>
<reference evidence="1 2" key="1">
    <citation type="submission" date="2015-03" db="EMBL/GenBank/DDBJ databases">
        <authorList>
            <consortium name="Pathogen Informatics"/>
        </authorList>
    </citation>
    <scope>NUCLEOTIDE SEQUENCE [LARGE SCALE GENOMIC DNA]</scope>
    <source>
        <strain evidence="1 2">G09801536</strain>
    </source>
</reference>
<dbReference type="AlphaFoldDB" id="A0A655JL55"/>
<dbReference type="Proteomes" id="UP000045842">
    <property type="component" value="Unassembled WGS sequence"/>
</dbReference>
<dbReference type="EMBL" id="CSAD01001400">
    <property type="protein sequence ID" value="COX12369.1"/>
    <property type="molecule type" value="Genomic_DNA"/>
</dbReference>
<sequence length="67" mass="7390">MLGGVHRFGPLVQQRETHGVPHFADRHGAGYRTRPAQPQQAVFPVNSSMLVRQSTRSTPSHKVSVCV</sequence>
<proteinExistence type="predicted"/>
<evidence type="ECO:0000313" key="2">
    <source>
        <dbReference type="Proteomes" id="UP000045842"/>
    </source>
</evidence>
<name>A0A655JL55_MYCTX</name>
<evidence type="ECO:0000313" key="1">
    <source>
        <dbReference type="EMBL" id="COX12369.1"/>
    </source>
</evidence>
<protein>
    <submittedName>
        <fullName evidence="1">Uncharacterized protein</fullName>
    </submittedName>
</protein>